<reference evidence="2" key="1">
    <citation type="journal article" date="2014" name="Nat. Commun.">
        <title>The emerging biofuel crop Camelina sativa retains a highly undifferentiated hexaploid genome structure.</title>
        <authorList>
            <person name="Kagale S."/>
            <person name="Koh C."/>
            <person name="Nixon J."/>
            <person name="Bollina V."/>
            <person name="Clarke W.E."/>
            <person name="Tuteja R."/>
            <person name="Spillane C."/>
            <person name="Robinson S.J."/>
            <person name="Links M.G."/>
            <person name="Clarke C."/>
            <person name="Higgins E.E."/>
            <person name="Huebert T."/>
            <person name="Sharpe A.G."/>
            <person name="Parkin I.A."/>
        </authorList>
    </citation>
    <scope>NUCLEOTIDE SEQUENCE [LARGE SCALE GENOMIC DNA]</scope>
    <source>
        <strain evidence="2">cv. DH55</strain>
    </source>
</reference>
<dbReference type="SUPFAM" id="SSF56672">
    <property type="entry name" value="DNA/RNA polymerases"/>
    <property type="match status" value="1"/>
</dbReference>
<reference evidence="3" key="2">
    <citation type="submission" date="2025-08" db="UniProtKB">
        <authorList>
            <consortium name="RefSeq"/>
        </authorList>
    </citation>
    <scope>IDENTIFICATION</scope>
    <source>
        <tissue evidence="3">Leaf</tissue>
    </source>
</reference>
<dbReference type="InterPro" id="IPR043502">
    <property type="entry name" value="DNA/RNA_pol_sf"/>
</dbReference>
<gene>
    <name evidence="3" type="primary">LOC109133324</name>
</gene>
<organism evidence="2 3">
    <name type="scientific">Camelina sativa</name>
    <name type="common">False flax</name>
    <name type="synonym">Myagrum sativum</name>
    <dbReference type="NCBI Taxonomy" id="90675"/>
    <lineage>
        <taxon>Eukaryota</taxon>
        <taxon>Viridiplantae</taxon>
        <taxon>Streptophyta</taxon>
        <taxon>Embryophyta</taxon>
        <taxon>Tracheophyta</taxon>
        <taxon>Spermatophyta</taxon>
        <taxon>Magnoliopsida</taxon>
        <taxon>eudicotyledons</taxon>
        <taxon>Gunneridae</taxon>
        <taxon>Pentapetalae</taxon>
        <taxon>rosids</taxon>
        <taxon>malvids</taxon>
        <taxon>Brassicales</taxon>
        <taxon>Brassicaceae</taxon>
        <taxon>Camelineae</taxon>
        <taxon>Camelina</taxon>
    </lineage>
</organism>
<sequence length="300" mass="33400">MDVTNTFLHGTIDEEIYMSLPQGYTPANGAPLPPNAVCKLHKSLYGLKQASRQWYHCFSTMVLNEGFEQSHVDNSLFVKQTGESFIALLVYVDDIMIASNNDFDLQALQAALHKAFKIKDFGAPRYFIGLEIARNASGISICQRKYALDILASTDMLACKPENVPMDPTIHLSRESGNLLVDGTSCRELVGRLLYLTITRPDITFAVNNLSQFLSCPTDVHYAAALRVLRYIKSNLGQGLFYSVDTELYLNAFSDANYGTCPDSRRSVTGFCVYLGTSLISWKSKKQGTMSRSSTEAEYM</sequence>
<dbReference type="Proteomes" id="UP000694864">
    <property type="component" value="Chromosome 6"/>
</dbReference>
<protein>
    <submittedName>
        <fullName evidence="3">Uncharacterized protein LOC109133324</fullName>
    </submittedName>
</protein>
<dbReference type="PANTHER" id="PTHR11439:SF463">
    <property type="entry name" value="REVERSE TRANSCRIPTASE TY1_COPIA-TYPE DOMAIN-CONTAINING PROTEIN"/>
    <property type="match status" value="1"/>
</dbReference>
<dbReference type="GeneID" id="109133324"/>
<feature type="domain" description="Reverse transcriptase Ty1/copia-type" evidence="1">
    <location>
        <begin position="1"/>
        <end position="166"/>
    </location>
</feature>
<dbReference type="InterPro" id="IPR013103">
    <property type="entry name" value="RVT_2"/>
</dbReference>
<dbReference type="RefSeq" id="XP_019101883.1">
    <property type="nucleotide sequence ID" value="XM_019246338.1"/>
</dbReference>
<dbReference type="Pfam" id="PF07727">
    <property type="entry name" value="RVT_2"/>
    <property type="match status" value="1"/>
</dbReference>
<keyword evidence="2" id="KW-1185">Reference proteome</keyword>
<proteinExistence type="predicted"/>
<accession>A0ABM1RS95</accession>
<dbReference type="PANTHER" id="PTHR11439">
    <property type="entry name" value="GAG-POL-RELATED RETROTRANSPOSON"/>
    <property type="match status" value="1"/>
</dbReference>
<name>A0ABM1RS95_CAMSA</name>
<evidence type="ECO:0000259" key="1">
    <source>
        <dbReference type="Pfam" id="PF07727"/>
    </source>
</evidence>
<dbReference type="CDD" id="cd09272">
    <property type="entry name" value="RNase_HI_RT_Ty1"/>
    <property type="match status" value="1"/>
</dbReference>
<evidence type="ECO:0000313" key="2">
    <source>
        <dbReference type="Proteomes" id="UP000694864"/>
    </source>
</evidence>
<evidence type="ECO:0000313" key="3">
    <source>
        <dbReference type="RefSeq" id="XP_019101883.1"/>
    </source>
</evidence>